<evidence type="ECO:0000256" key="2">
    <source>
        <dbReference type="ARBA" id="ARBA00022692"/>
    </source>
</evidence>
<keyword evidence="4" id="KW-1133">Transmembrane helix</keyword>
<evidence type="ECO:0000256" key="4">
    <source>
        <dbReference type="ARBA" id="ARBA00022989"/>
    </source>
</evidence>
<keyword evidence="2" id="KW-0812">Transmembrane</keyword>
<evidence type="ECO:0000313" key="8">
    <source>
        <dbReference type="Proteomes" id="UP000225706"/>
    </source>
</evidence>
<evidence type="ECO:0000313" key="7">
    <source>
        <dbReference type="EMBL" id="PFX28683.1"/>
    </source>
</evidence>
<name>A0A2B4SHX6_STYPI</name>
<dbReference type="EMBL" id="LSMT01000078">
    <property type="protein sequence ID" value="PFX28683.1"/>
    <property type="molecule type" value="Genomic_DNA"/>
</dbReference>
<dbReference type="Proteomes" id="UP000225706">
    <property type="component" value="Unassembled WGS sequence"/>
</dbReference>
<dbReference type="AlphaFoldDB" id="A0A2B4SHX6"/>
<dbReference type="PANTHER" id="PTHR16059">
    <property type="entry name" value="ANTHRAX TOXIN RECEPTOR"/>
    <property type="match status" value="1"/>
</dbReference>
<feature type="chain" id="PRO_5012089439" evidence="6">
    <location>
        <begin position="24"/>
        <end position="196"/>
    </location>
</feature>
<dbReference type="PANTHER" id="PTHR16059:SF25">
    <property type="entry name" value="LYSOZYME"/>
    <property type="match status" value="1"/>
</dbReference>
<protein>
    <submittedName>
        <fullName evidence="7">Uncharacterized protein</fullName>
    </submittedName>
</protein>
<sequence length="196" mass="21620">MDRHIPVCIFVCLWLVEISGVYGGHIEEISTIHDIGLKDFPRAKPLLSDYSCSVNHIKAGCFNDKRNPSSRAMGELLFQDRYEGKGFSGQRINWGRWDSYLPDLVCRCATAAANKGYSFFGIQFYGECWSSADAAQRLNIYGVSNKCVDTDYKAGCDKVNDKPCAGVAHVNFVYQIVSGDNPNGSGGGPPINPDEY</sequence>
<proteinExistence type="predicted"/>
<keyword evidence="3 6" id="KW-0732">Signal</keyword>
<organism evidence="7 8">
    <name type="scientific">Stylophora pistillata</name>
    <name type="common">Smooth cauliflower coral</name>
    <dbReference type="NCBI Taxonomy" id="50429"/>
    <lineage>
        <taxon>Eukaryota</taxon>
        <taxon>Metazoa</taxon>
        <taxon>Cnidaria</taxon>
        <taxon>Anthozoa</taxon>
        <taxon>Hexacorallia</taxon>
        <taxon>Scleractinia</taxon>
        <taxon>Astrocoeniina</taxon>
        <taxon>Pocilloporidae</taxon>
        <taxon>Stylophora</taxon>
    </lineage>
</organism>
<comment type="subcellular location">
    <subcellularLocation>
        <location evidence="1">Membrane</location>
        <topology evidence="1">Single-pass membrane protein</topology>
    </subcellularLocation>
</comment>
<accession>A0A2B4SHX6</accession>
<evidence type="ECO:0000256" key="1">
    <source>
        <dbReference type="ARBA" id="ARBA00004167"/>
    </source>
</evidence>
<evidence type="ECO:0000256" key="3">
    <source>
        <dbReference type="ARBA" id="ARBA00022729"/>
    </source>
</evidence>
<dbReference type="GO" id="GO:0016020">
    <property type="term" value="C:membrane"/>
    <property type="evidence" value="ECO:0007669"/>
    <property type="project" value="UniProtKB-SubCell"/>
</dbReference>
<evidence type="ECO:0000256" key="5">
    <source>
        <dbReference type="ARBA" id="ARBA00023136"/>
    </source>
</evidence>
<gene>
    <name evidence="7" type="ORF">AWC38_SpisGene6563</name>
</gene>
<dbReference type="OrthoDB" id="5956396at2759"/>
<keyword evidence="5" id="KW-0472">Membrane</keyword>
<keyword evidence="8" id="KW-1185">Reference proteome</keyword>
<feature type="signal peptide" evidence="6">
    <location>
        <begin position="1"/>
        <end position="23"/>
    </location>
</feature>
<evidence type="ECO:0000256" key="6">
    <source>
        <dbReference type="SAM" id="SignalP"/>
    </source>
</evidence>
<comment type="caution">
    <text evidence="7">The sequence shown here is derived from an EMBL/GenBank/DDBJ whole genome shotgun (WGS) entry which is preliminary data.</text>
</comment>
<reference evidence="8" key="1">
    <citation type="journal article" date="2017" name="bioRxiv">
        <title>Comparative analysis of the genomes of Stylophora pistillata and Acropora digitifera provides evidence for extensive differences between species of corals.</title>
        <authorList>
            <person name="Voolstra C.R."/>
            <person name="Li Y."/>
            <person name="Liew Y.J."/>
            <person name="Baumgarten S."/>
            <person name="Zoccola D."/>
            <person name="Flot J.-F."/>
            <person name="Tambutte S."/>
            <person name="Allemand D."/>
            <person name="Aranda M."/>
        </authorList>
    </citation>
    <scope>NUCLEOTIDE SEQUENCE [LARGE SCALE GENOMIC DNA]</scope>
</reference>